<dbReference type="PANTHER" id="PTHR21146:SF0">
    <property type="entry name" value="BLOC-1-RELATED COMPLEX SUBUNIT 8"/>
    <property type="match status" value="1"/>
</dbReference>
<evidence type="ECO:0000256" key="1">
    <source>
        <dbReference type="ARBA" id="ARBA00004656"/>
    </source>
</evidence>
<feature type="compositionally biased region" description="Polar residues" evidence="5">
    <location>
        <begin position="152"/>
        <end position="164"/>
    </location>
</feature>
<comment type="similarity">
    <text evidence="2">Belongs to the BORCS8 family.</text>
</comment>
<keyword evidence="4" id="KW-0458">Lysosome</keyword>
<dbReference type="Proteomes" id="UP001359485">
    <property type="component" value="Unassembled WGS sequence"/>
</dbReference>
<proteinExistence type="inferred from homology"/>
<protein>
    <submittedName>
        <fullName evidence="6">Uncharacterized protein</fullName>
    </submittedName>
</protein>
<dbReference type="Pfam" id="PF10167">
    <property type="entry name" value="BORCS8"/>
    <property type="match status" value="1"/>
</dbReference>
<evidence type="ECO:0000313" key="7">
    <source>
        <dbReference type="Proteomes" id="UP001359485"/>
    </source>
</evidence>
<accession>A0ABR1BCR1</accession>
<reference evidence="6 7" key="1">
    <citation type="submission" date="2023-09" db="EMBL/GenBank/DDBJ databases">
        <title>Genomes of two closely related lineages of the louse Polyplax serrata with different host specificities.</title>
        <authorList>
            <person name="Martinu J."/>
            <person name="Tarabai H."/>
            <person name="Stefka J."/>
            <person name="Hypsa V."/>
        </authorList>
    </citation>
    <scope>NUCLEOTIDE SEQUENCE [LARGE SCALE GENOMIC DNA]</scope>
    <source>
        <strain evidence="6">98ZLc_SE</strain>
    </source>
</reference>
<dbReference type="EMBL" id="JAWJWF010000002">
    <property type="protein sequence ID" value="KAK6638186.1"/>
    <property type="molecule type" value="Genomic_DNA"/>
</dbReference>
<feature type="region of interest" description="Disordered" evidence="5">
    <location>
        <begin position="144"/>
        <end position="164"/>
    </location>
</feature>
<evidence type="ECO:0000256" key="4">
    <source>
        <dbReference type="ARBA" id="ARBA00023228"/>
    </source>
</evidence>
<keyword evidence="7" id="KW-1185">Reference proteome</keyword>
<evidence type="ECO:0000313" key="6">
    <source>
        <dbReference type="EMBL" id="KAK6638186.1"/>
    </source>
</evidence>
<comment type="subcellular location">
    <subcellularLocation>
        <location evidence="1">Lysosome membrane</location>
    </subcellularLocation>
</comment>
<name>A0ABR1BCR1_POLSC</name>
<dbReference type="PANTHER" id="PTHR21146">
    <property type="entry name" value="MEF2B PROTEIN"/>
    <property type="match status" value="1"/>
</dbReference>
<gene>
    <name evidence="6" type="ORF">RUM44_008614</name>
</gene>
<organism evidence="6 7">
    <name type="scientific">Polyplax serrata</name>
    <name type="common">Common mouse louse</name>
    <dbReference type="NCBI Taxonomy" id="468196"/>
    <lineage>
        <taxon>Eukaryota</taxon>
        <taxon>Metazoa</taxon>
        <taxon>Ecdysozoa</taxon>
        <taxon>Arthropoda</taxon>
        <taxon>Hexapoda</taxon>
        <taxon>Insecta</taxon>
        <taxon>Pterygota</taxon>
        <taxon>Neoptera</taxon>
        <taxon>Paraneoptera</taxon>
        <taxon>Psocodea</taxon>
        <taxon>Troctomorpha</taxon>
        <taxon>Phthiraptera</taxon>
        <taxon>Anoplura</taxon>
        <taxon>Polyplacidae</taxon>
        <taxon>Polyplax</taxon>
    </lineage>
</organism>
<comment type="caution">
    <text evidence="6">The sequence shown here is derived from an EMBL/GenBank/DDBJ whole genome shotgun (WGS) entry which is preliminary data.</text>
</comment>
<evidence type="ECO:0000256" key="2">
    <source>
        <dbReference type="ARBA" id="ARBA00010463"/>
    </source>
</evidence>
<evidence type="ECO:0000256" key="5">
    <source>
        <dbReference type="SAM" id="MobiDB-lite"/>
    </source>
</evidence>
<evidence type="ECO:0000256" key="3">
    <source>
        <dbReference type="ARBA" id="ARBA00023136"/>
    </source>
</evidence>
<dbReference type="InterPro" id="IPR019320">
    <property type="entry name" value="BORCS8"/>
</dbReference>
<sequence>MTSVHDPDLDVKIKKETERISENIHIIANEPSLAFYRLQEHVRKAMPGMVQRRVEVTALHHDLQGSCYDVEYALSAIKCTENAEKNFTNTQKLLKDAVYLKQQLKYEENRRNKKDPQSTFKRLSAHITMDLPDLPDALRETASRVESMMSHARQTTSSDGIGKS</sequence>
<keyword evidence="3" id="KW-0472">Membrane</keyword>